<gene>
    <name evidence="2" type="ORF">CfE428DRAFT_4512</name>
</gene>
<dbReference type="InParanoid" id="B4D6H2"/>
<accession>B4D6H2</accession>
<dbReference type="PANTHER" id="PTHR34818:SF1">
    <property type="entry name" value="PROTEIN BLI-3"/>
    <property type="match status" value="1"/>
</dbReference>
<evidence type="ECO:0000259" key="1">
    <source>
        <dbReference type="Pfam" id="PF16242"/>
    </source>
</evidence>
<dbReference type="InterPro" id="IPR038725">
    <property type="entry name" value="YdaG_split_barrel_FMN-bd"/>
</dbReference>
<keyword evidence="3" id="KW-1185">Reference proteome</keyword>
<reference evidence="2 3" key="1">
    <citation type="journal article" date="2011" name="J. Bacteriol.">
        <title>Genome sequence of Chthoniobacter flavus Ellin428, an aerobic heterotrophic soil bacterium.</title>
        <authorList>
            <person name="Kant R."/>
            <person name="van Passel M.W."/>
            <person name="Palva A."/>
            <person name="Lucas S."/>
            <person name="Lapidus A."/>
            <person name="Glavina Del Rio T."/>
            <person name="Dalin E."/>
            <person name="Tice H."/>
            <person name="Bruce D."/>
            <person name="Goodwin L."/>
            <person name="Pitluck S."/>
            <person name="Larimer F.W."/>
            <person name="Land M.L."/>
            <person name="Hauser L."/>
            <person name="Sangwan P."/>
            <person name="de Vos W.M."/>
            <person name="Janssen P.H."/>
            <person name="Smidt H."/>
        </authorList>
    </citation>
    <scope>NUCLEOTIDE SEQUENCE [LARGE SCALE GENOMIC DNA]</scope>
    <source>
        <strain evidence="2 3">Ellin428</strain>
    </source>
</reference>
<protein>
    <submittedName>
        <fullName evidence="2">Pyridoxamine 5'-phosphate oxidase-related FMN-binding</fullName>
    </submittedName>
</protein>
<evidence type="ECO:0000313" key="2">
    <source>
        <dbReference type="EMBL" id="EDY18081.1"/>
    </source>
</evidence>
<proteinExistence type="predicted"/>
<dbReference type="eggNOG" id="COG3871">
    <property type="taxonomic scope" value="Bacteria"/>
</dbReference>
<name>B4D6H2_9BACT</name>
<dbReference type="InterPro" id="IPR052917">
    <property type="entry name" value="Stress-Dev_Protein"/>
</dbReference>
<dbReference type="Pfam" id="PF16242">
    <property type="entry name" value="Pyrid_ox_like"/>
    <property type="match status" value="1"/>
</dbReference>
<dbReference type="Proteomes" id="UP000005824">
    <property type="component" value="Unassembled WGS sequence"/>
</dbReference>
<dbReference type="SUPFAM" id="SSF50475">
    <property type="entry name" value="FMN-binding split barrel"/>
    <property type="match status" value="1"/>
</dbReference>
<dbReference type="EMBL" id="ABVL01000015">
    <property type="protein sequence ID" value="EDY18081.1"/>
    <property type="molecule type" value="Genomic_DNA"/>
</dbReference>
<feature type="domain" description="General stress protein FMN-binding split barrel" evidence="1">
    <location>
        <begin position="9"/>
        <end position="157"/>
    </location>
</feature>
<comment type="caution">
    <text evidence="2">The sequence shown here is derived from an EMBL/GenBank/DDBJ whole genome shotgun (WGS) entry which is preliminary data.</text>
</comment>
<organism evidence="2 3">
    <name type="scientific">Chthoniobacter flavus Ellin428</name>
    <dbReference type="NCBI Taxonomy" id="497964"/>
    <lineage>
        <taxon>Bacteria</taxon>
        <taxon>Pseudomonadati</taxon>
        <taxon>Verrucomicrobiota</taxon>
        <taxon>Spartobacteria</taxon>
        <taxon>Chthoniobacterales</taxon>
        <taxon>Chthoniobacteraceae</taxon>
        <taxon>Chthoniobacter</taxon>
    </lineage>
</organism>
<dbReference type="Gene3D" id="2.30.110.10">
    <property type="entry name" value="Electron Transport, Fmn-binding Protein, Chain A"/>
    <property type="match status" value="1"/>
</dbReference>
<dbReference type="InterPro" id="IPR012349">
    <property type="entry name" value="Split_barrel_FMN-bd"/>
</dbReference>
<dbReference type="PANTHER" id="PTHR34818">
    <property type="entry name" value="PROTEIN BLI-3"/>
    <property type="match status" value="1"/>
</dbReference>
<sequence length="169" mass="19289">MNAPTSTDEQTRHFISLLKKFQNVMLVTHSGMHGFHSRPMAIAEVEDDGRLWFVTSVDTAKVHEIEIDSHVHLVAQDGNNAFLTITGRASLIGDREKIAHLWQEAFRVWFPRGKDDPDIELIAVRPERGEFWDNTGARRFKYLWEAAKAYMSGTTPDAEDGDMHGRVRL</sequence>
<evidence type="ECO:0000313" key="3">
    <source>
        <dbReference type="Proteomes" id="UP000005824"/>
    </source>
</evidence>
<dbReference type="RefSeq" id="WP_006981834.1">
    <property type="nucleotide sequence ID" value="NZ_ABVL01000015.1"/>
</dbReference>
<dbReference type="AlphaFoldDB" id="B4D6H2"/>
<dbReference type="STRING" id="497964.CfE428DRAFT_4512"/>